<dbReference type="EMBL" id="OA568823">
    <property type="protein sequence ID" value="CAD7201923.1"/>
    <property type="molecule type" value="Genomic_DNA"/>
</dbReference>
<protein>
    <submittedName>
        <fullName evidence="1">Uncharacterized protein</fullName>
    </submittedName>
</protein>
<reference evidence="1" key="1">
    <citation type="submission" date="2020-11" db="EMBL/GenBank/DDBJ databases">
        <authorList>
            <person name="Tran Van P."/>
        </authorList>
    </citation>
    <scope>NUCLEOTIDE SEQUENCE</scope>
</reference>
<name>A0A7R8VRM7_TIMDO</name>
<sequence>MNEWNCFCDLLGRSRGTPGRSSGPLGVSRLHLKNLCGFVHSSIEAVHPTEIRTSISPPSAVEQLNTTNALANYATEAGSSPTLAWKESGKPLMENHFQCTWPGSNPDIPVFGCLVQHRSNALDHAAIDTGYETSYLNLEEVLCPGRHKEGCILAYPERLGWQTVEQRVMLEHRKEKNGLDSSPNLPNITDQIWLDEL</sequence>
<dbReference type="AlphaFoldDB" id="A0A7R8VRM7"/>
<gene>
    <name evidence="1" type="ORF">TDIB3V08_LOCUS8114</name>
</gene>
<organism evidence="1">
    <name type="scientific">Timema douglasi</name>
    <name type="common">Walking stick</name>
    <dbReference type="NCBI Taxonomy" id="61478"/>
    <lineage>
        <taxon>Eukaryota</taxon>
        <taxon>Metazoa</taxon>
        <taxon>Ecdysozoa</taxon>
        <taxon>Arthropoda</taxon>
        <taxon>Hexapoda</taxon>
        <taxon>Insecta</taxon>
        <taxon>Pterygota</taxon>
        <taxon>Neoptera</taxon>
        <taxon>Polyneoptera</taxon>
        <taxon>Phasmatodea</taxon>
        <taxon>Timematodea</taxon>
        <taxon>Timematoidea</taxon>
        <taxon>Timematidae</taxon>
        <taxon>Timema</taxon>
    </lineage>
</organism>
<proteinExistence type="predicted"/>
<accession>A0A7R8VRM7</accession>
<evidence type="ECO:0000313" key="1">
    <source>
        <dbReference type="EMBL" id="CAD7201923.1"/>
    </source>
</evidence>